<reference evidence="1" key="1">
    <citation type="journal article" date="2024" name="Antonie Van Leeuwenhoek">
        <title>Bradyrhizobium ontarionense sp. nov., a novel bacterial symbiont isolated from Aeschynomene indica (Indian jointvetch), harbours photosynthesis, nitrogen fixation and nitrous oxide (N2O) reductase genes.</title>
        <authorList>
            <person name="Bromfield E.S.P."/>
            <person name="Cloutier S."/>
        </authorList>
    </citation>
    <scope>NUCLEOTIDE SEQUENCE</scope>
    <source>
        <strain evidence="1">A19</strain>
    </source>
</reference>
<evidence type="ECO:0000313" key="2">
    <source>
        <dbReference type="Proteomes" id="UP001431010"/>
    </source>
</evidence>
<gene>
    <name evidence="1" type="ORF">LQG66_03775</name>
</gene>
<name>A0ABY3REQ2_9BRAD</name>
<accession>A0ABY3REQ2</accession>
<dbReference type="Proteomes" id="UP001431010">
    <property type="component" value="Chromosome"/>
</dbReference>
<keyword evidence="2" id="KW-1185">Reference proteome</keyword>
<protein>
    <submittedName>
        <fullName evidence="1">Uncharacterized protein</fullName>
    </submittedName>
</protein>
<evidence type="ECO:0000313" key="1">
    <source>
        <dbReference type="EMBL" id="UFZ05445.1"/>
    </source>
</evidence>
<organism evidence="1 2">
    <name type="scientific">Bradyrhizobium ontarionense</name>
    <dbReference type="NCBI Taxonomy" id="2898149"/>
    <lineage>
        <taxon>Bacteria</taxon>
        <taxon>Pseudomonadati</taxon>
        <taxon>Pseudomonadota</taxon>
        <taxon>Alphaproteobacteria</taxon>
        <taxon>Hyphomicrobiales</taxon>
        <taxon>Nitrobacteraceae</taxon>
        <taxon>Bradyrhizobium</taxon>
    </lineage>
</organism>
<sequence>MSNRASSFPATPQIPPLHRYGGVLASTPELAIHALGDAYWVEGTGTVRGLPGWPKGPPIHLYLVGRPTFLSSSKLLMPGGQNYTFSPGDSCWALPLGDGAWRVISIDVAALSPVAGWRNKQSAAKTATYPVVANDAGSTLSLGTNTFFELTFGPASSYPSDFAVMVRNTDSYSGIGTGRGRRINLNGTKSILYPGQNVQVFSADDGSGPVWDWTPKKQRWVQGTVFACVDSGGGALGTVDGLATGAGAFSQLQDAASFIWYGVDQAGSSATIYPTAGQTFVQSLSLGGQPVGSNVVYLKGNGGQATMLGSNGTDLVSVGDNAELIIQDMYLQSQNNTFGKAVLKMHGNGLIDTFSGVTIQGGGANDVGVYLDNGACIFAIFNILTFTNTFKNIIRTDRGGQISLGPGMQPTGALAITNFMELYGPGFTTAGTAITGNAAAWGTPGNIIVDDGHTFKYNAAALPAGLTVSSARGAYAY</sequence>
<dbReference type="EMBL" id="CP088156">
    <property type="protein sequence ID" value="UFZ05445.1"/>
    <property type="molecule type" value="Genomic_DNA"/>
</dbReference>
<proteinExistence type="predicted"/>
<dbReference type="RefSeq" id="WP_231323552.1">
    <property type="nucleotide sequence ID" value="NZ_CP088156.1"/>
</dbReference>